<evidence type="ECO:0000256" key="1">
    <source>
        <dbReference type="SAM" id="MobiDB-lite"/>
    </source>
</evidence>
<feature type="region of interest" description="Disordered" evidence="1">
    <location>
        <begin position="1"/>
        <end position="26"/>
    </location>
</feature>
<protein>
    <submittedName>
        <fullName evidence="2">Uncharacterized protein</fullName>
    </submittedName>
</protein>
<organism evidence="2 3">
    <name type="scientific">Mycolicibacterium hassiacum (strain DSM 44199 / CIP 105218 / JCM 12690 / 3849)</name>
    <name type="common">Mycobacterium hassiacum</name>
    <dbReference type="NCBI Taxonomy" id="1122247"/>
    <lineage>
        <taxon>Bacteria</taxon>
        <taxon>Bacillati</taxon>
        <taxon>Actinomycetota</taxon>
        <taxon>Actinomycetes</taxon>
        <taxon>Mycobacteriales</taxon>
        <taxon>Mycobacteriaceae</taxon>
        <taxon>Mycolicibacterium</taxon>
    </lineage>
</organism>
<dbReference type="EMBL" id="AMRA01000134">
    <property type="protein sequence ID" value="EKF21485.1"/>
    <property type="molecule type" value="Genomic_DNA"/>
</dbReference>
<reference evidence="2 3" key="1">
    <citation type="journal article" date="2012" name="J. Bacteriol.">
        <title>Genome sequence of Mycobacterium hassiacum DSM 44199, a rare source of heat-stable mycobacterial proteins.</title>
        <authorList>
            <person name="Tiago I."/>
            <person name="Maranha A."/>
            <person name="Mendes V."/>
            <person name="Alarico S."/>
            <person name="Moynihan P.J."/>
            <person name="Clarke A.J."/>
            <person name="Macedo-Ribeiro S."/>
            <person name="Pereira P.J."/>
            <person name="Empadinhas N."/>
        </authorList>
    </citation>
    <scope>NUCLEOTIDE SEQUENCE [LARGE SCALE GENOMIC DNA]</scope>
    <source>
        <strain evidence="3">DSM 44199 / CIP 105218 / JCM 12690 / 3849</strain>
    </source>
</reference>
<keyword evidence="3" id="KW-1185">Reference proteome</keyword>
<sequence length="46" mass="4909">MADAAKDPVGKDAVDKDAVDKDAVDSATAVMRPARITRCPGRRRPN</sequence>
<name>K5BA22_MYCHD</name>
<comment type="caution">
    <text evidence="2">The sequence shown here is derived from an EMBL/GenBank/DDBJ whole genome shotgun (WGS) entry which is preliminary data.</text>
</comment>
<dbReference type="AlphaFoldDB" id="K5BA22"/>
<proteinExistence type="predicted"/>
<evidence type="ECO:0000313" key="2">
    <source>
        <dbReference type="EMBL" id="EKF21485.1"/>
    </source>
</evidence>
<evidence type="ECO:0000313" key="3">
    <source>
        <dbReference type="Proteomes" id="UP000006265"/>
    </source>
</evidence>
<feature type="compositionally biased region" description="Basic and acidic residues" evidence="1">
    <location>
        <begin position="1"/>
        <end position="24"/>
    </location>
</feature>
<dbReference type="Proteomes" id="UP000006265">
    <property type="component" value="Unassembled WGS sequence"/>
</dbReference>
<gene>
    <name evidence="2" type="ORF">C731_4534</name>
</gene>
<accession>K5BA22</accession>